<protein>
    <recommendedName>
        <fullName evidence="4">Secreted protein</fullName>
    </recommendedName>
</protein>
<sequence length="148" mass="15761">MKKKSIAIVASLAALAAIPLTAGPAAAYEAASSCDLQFGGAVSPFNGRAVGSWDWSTKTKLTSLHMEARDYEADGWHPAVRLVTKKSNGDTHAWQWHHNTAGADTTRSWNTTASDTGGIRKAWIQGALFDGSKLVGYCNGGVRPNPIY</sequence>
<name>A0A0B5ES53_STRA4</name>
<gene>
    <name evidence="2" type="ORF">SLNWT_5267</name>
</gene>
<keyword evidence="1" id="KW-0732">Signal</keyword>
<dbReference type="KEGG" id="sals:SLNWT_5267"/>
<evidence type="ECO:0000256" key="1">
    <source>
        <dbReference type="SAM" id="SignalP"/>
    </source>
</evidence>
<dbReference type="Proteomes" id="UP000031523">
    <property type="component" value="Chromosome"/>
</dbReference>
<proteinExistence type="predicted"/>
<dbReference type="EMBL" id="CP010519">
    <property type="protein sequence ID" value="AJE85643.1"/>
    <property type="molecule type" value="Genomic_DNA"/>
</dbReference>
<keyword evidence="3" id="KW-1185">Reference proteome</keyword>
<feature type="signal peptide" evidence="1">
    <location>
        <begin position="1"/>
        <end position="22"/>
    </location>
</feature>
<reference evidence="2 3" key="1">
    <citation type="submission" date="2015-01" db="EMBL/GenBank/DDBJ databases">
        <title>Enhanced salinomycin production by adjusting the supply of polyketide extender units in Streptomyce albus DSM 41398.</title>
        <authorList>
            <person name="Lu C."/>
        </authorList>
    </citation>
    <scope>NUCLEOTIDE SEQUENCE [LARGE SCALE GENOMIC DNA]</scope>
    <source>
        <strain evidence="3">ATCC 21838 / DSM 41398 / FERM P-419 / JCM 4703 / NBRC 107858</strain>
    </source>
</reference>
<feature type="chain" id="PRO_5039669257" description="Secreted protein" evidence="1">
    <location>
        <begin position="23"/>
        <end position="148"/>
    </location>
</feature>
<organism evidence="2 3">
    <name type="scientific">Streptomyces albus (strain ATCC 21838 / DSM 41398 / FERM P-419 / JCM 4703 / NBRC 107858)</name>
    <dbReference type="NCBI Taxonomy" id="1081613"/>
    <lineage>
        <taxon>Bacteria</taxon>
        <taxon>Bacillati</taxon>
        <taxon>Actinomycetota</taxon>
        <taxon>Actinomycetes</taxon>
        <taxon>Kitasatosporales</taxon>
        <taxon>Streptomycetaceae</taxon>
        <taxon>Streptomyces</taxon>
    </lineage>
</organism>
<dbReference type="AlphaFoldDB" id="A0A0B5ES53"/>
<evidence type="ECO:0000313" key="2">
    <source>
        <dbReference type="EMBL" id="AJE85643.1"/>
    </source>
</evidence>
<accession>A0A0B5ES53</accession>
<evidence type="ECO:0000313" key="3">
    <source>
        <dbReference type="Proteomes" id="UP000031523"/>
    </source>
</evidence>
<evidence type="ECO:0008006" key="4">
    <source>
        <dbReference type="Google" id="ProtNLM"/>
    </source>
</evidence>